<evidence type="ECO:0000256" key="10">
    <source>
        <dbReference type="ARBA" id="ARBA00023004"/>
    </source>
</evidence>
<keyword evidence="6 14" id="KW-0963">Cytoplasm</keyword>
<evidence type="ECO:0000256" key="14">
    <source>
        <dbReference type="PIRNR" id="PIRNR000167"/>
    </source>
</evidence>
<keyword evidence="10 14" id="KW-0408">Iron</keyword>
<evidence type="ECO:0000256" key="7">
    <source>
        <dbReference type="ARBA" id="ARBA00022691"/>
    </source>
</evidence>
<feature type="binding site" evidence="15">
    <location>
        <position position="143"/>
    </location>
    <ligand>
        <name>S-adenosyl-L-methionine</name>
        <dbReference type="ChEBI" id="CHEBI:59789"/>
        <label>1</label>
    </ligand>
</feature>
<keyword evidence="8 14" id="KW-0479">Metal-binding</keyword>
<evidence type="ECO:0000256" key="11">
    <source>
        <dbReference type="ARBA" id="ARBA00023014"/>
    </source>
</evidence>
<dbReference type="GO" id="GO:0005737">
    <property type="term" value="C:cytoplasm"/>
    <property type="evidence" value="ECO:0007669"/>
    <property type="project" value="UniProtKB-SubCell"/>
</dbReference>
<dbReference type="SMART" id="SM00729">
    <property type="entry name" value="Elp3"/>
    <property type="match status" value="1"/>
</dbReference>
<dbReference type="GO" id="GO:0051539">
    <property type="term" value="F:4 iron, 4 sulfur cluster binding"/>
    <property type="evidence" value="ECO:0007669"/>
    <property type="project" value="UniProtKB-KW"/>
</dbReference>
<feature type="binding site" evidence="15">
    <location>
        <position position="274"/>
    </location>
    <ligand>
        <name>S-adenosyl-L-methionine</name>
        <dbReference type="ChEBI" id="CHEBI:59789"/>
        <label>2</label>
    </ligand>
</feature>
<comment type="similarity">
    <text evidence="3 14">Belongs to the anaerobic coproporphyrinogen-III oxidase family.</text>
</comment>
<protein>
    <recommendedName>
        <fullName evidence="14">Coproporphyrinogen-III oxidase</fullName>
        <ecNumber evidence="14">1.3.98.3</ecNumber>
    </recommendedName>
</protein>
<sequence>MGLWSGARCDAKNARIQRENIRRNCERYVSMTTVKDLIAKYDIPAPRYTSYPTVPYWSENPTTEEWLEKVRNRLRFENTSLSLYLHIPFCETLCSFCGCNTSITKNHSVEDPYIESILLEFSNYLKEVPEIAKRELKELHLGGGTPTYLSEKNLEILLDSILKKMNLSSKYEFSLEVDPRRTRDTQLKILRDFGFKRISLGVQDFDPEVQRLVNRTQPFEMTERITELSRKLGYTSVNFDLIYGLPKQNLQNMKRTIKKTLELRPDRIAFYSYAHVPWLKASQRLFTEVDLPSGSAKRELYEVSREMFLKAGYIEIGMDHFALESDSLFQAVKNGNLHRNFMGYTAKTTDMLLGLGVSAISDSWDCFHQNEKIVKKYQKRIYSEGFATLRGHKLNEEDLIQRSLILQLSTSGKVIVPEEILREVRLYLASMEDDTLVRWEGNLLSLTEKGRPFLRNVCTSLDLRLRRKSPELRVFSSSI</sequence>
<keyword evidence="11 14" id="KW-0411">Iron-sulfur</keyword>
<dbReference type="PROSITE" id="PS51918">
    <property type="entry name" value="RADICAL_SAM"/>
    <property type="match status" value="1"/>
</dbReference>
<dbReference type="PANTHER" id="PTHR13932:SF6">
    <property type="entry name" value="OXYGEN-INDEPENDENT COPROPORPHYRINOGEN III OXIDASE"/>
    <property type="match status" value="1"/>
</dbReference>
<feature type="binding site" evidence="16">
    <location>
        <position position="97"/>
    </location>
    <ligand>
        <name>[4Fe-4S] cluster</name>
        <dbReference type="ChEBI" id="CHEBI:49883"/>
        <note>4Fe-4S-S-AdoMet</note>
    </ligand>
</feature>
<feature type="binding site" evidence="15">
    <location>
        <position position="203"/>
    </location>
    <ligand>
        <name>S-adenosyl-L-methionine</name>
        <dbReference type="ChEBI" id="CHEBI:59789"/>
        <label>2</label>
    </ligand>
</feature>
<evidence type="ECO:0000256" key="2">
    <source>
        <dbReference type="ARBA" id="ARBA00004785"/>
    </source>
</evidence>
<evidence type="ECO:0000256" key="12">
    <source>
        <dbReference type="ARBA" id="ARBA00023244"/>
    </source>
</evidence>
<comment type="pathway">
    <text evidence="2 14">Porphyrin-containing compound metabolism; protoporphyrin-IX biosynthesis; protoporphyrinogen-IX from coproporphyrinogen-III (AdoMet route): step 1/1.</text>
</comment>
<reference evidence="18" key="1">
    <citation type="submission" date="2019-09" db="EMBL/GenBank/DDBJ databases">
        <title>Comparative Genomics of Leptospira interrogans Reveals Genome Plasticity - A Common Adaptive Strategy for Survival in Various Hosts.</title>
        <authorList>
            <person name="Ramli S.R."/>
            <person name="Bunk B."/>
            <person name="Goris M."/>
            <person name="Bhuju S."/>
            <person name="Jarek M."/>
            <person name="Sproer C."/>
            <person name="Mustakim S."/>
            <person name="Strommenger B."/>
            <person name="Pessler F."/>
        </authorList>
    </citation>
    <scope>NUCLEOTIDE SEQUENCE</scope>
    <source>
        <strain evidence="18">782</strain>
    </source>
</reference>
<organism evidence="18 19">
    <name type="scientific">Leptospira interrogans serovar Canicola</name>
    <dbReference type="NCBI Taxonomy" id="211880"/>
    <lineage>
        <taxon>Bacteria</taxon>
        <taxon>Pseudomonadati</taxon>
        <taxon>Spirochaetota</taxon>
        <taxon>Spirochaetia</taxon>
        <taxon>Leptospirales</taxon>
        <taxon>Leptospiraceae</taxon>
        <taxon>Leptospira</taxon>
    </lineage>
</organism>
<dbReference type="InterPro" id="IPR004558">
    <property type="entry name" value="Coprogen_oxidase_HemN"/>
</dbReference>
<dbReference type="InterPro" id="IPR007197">
    <property type="entry name" value="rSAM"/>
</dbReference>
<name>A0AAP9WIB1_LEPIR</name>
<dbReference type="NCBIfam" id="TIGR00538">
    <property type="entry name" value="hemN"/>
    <property type="match status" value="1"/>
</dbReference>
<dbReference type="GO" id="GO:0046872">
    <property type="term" value="F:metal ion binding"/>
    <property type="evidence" value="ECO:0007669"/>
    <property type="project" value="UniProtKB-KW"/>
</dbReference>
<feature type="binding site" evidence="15">
    <location>
        <position position="84"/>
    </location>
    <ligand>
        <name>S-adenosyl-L-methionine</name>
        <dbReference type="ChEBI" id="CHEBI:59789"/>
        <label>1</label>
    </ligand>
</feature>
<dbReference type="SUPFAM" id="SSF102114">
    <property type="entry name" value="Radical SAM enzymes"/>
    <property type="match status" value="1"/>
</dbReference>
<feature type="binding site" evidence="15">
    <location>
        <begin position="96"/>
        <end position="98"/>
    </location>
    <ligand>
        <name>S-adenosyl-L-methionine</name>
        <dbReference type="ChEBI" id="CHEBI:59789"/>
        <label>2</label>
    </ligand>
</feature>
<evidence type="ECO:0000256" key="8">
    <source>
        <dbReference type="ARBA" id="ARBA00022723"/>
    </source>
</evidence>
<feature type="binding site" evidence="15">
    <location>
        <position position="176"/>
    </location>
    <ligand>
        <name>S-adenosyl-L-methionine</name>
        <dbReference type="ChEBI" id="CHEBI:59789"/>
        <label>1</label>
    </ligand>
</feature>
<evidence type="ECO:0000256" key="16">
    <source>
        <dbReference type="PIRSR" id="PIRSR000167-2"/>
    </source>
</evidence>
<evidence type="ECO:0000256" key="6">
    <source>
        <dbReference type="ARBA" id="ARBA00022490"/>
    </source>
</evidence>
<comment type="subunit">
    <text evidence="4">Monomer.</text>
</comment>
<feature type="binding site" evidence="16">
    <location>
        <position position="94"/>
    </location>
    <ligand>
        <name>[4Fe-4S] cluster</name>
        <dbReference type="ChEBI" id="CHEBI:49883"/>
        <note>4Fe-4S-S-AdoMet</note>
    </ligand>
</feature>
<feature type="domain" description="Radical SAM core" evidence="17">
    <location>
        <begin position="75"/>
        <end position="310"/>
    </location>
</feature>
<feature type="binding site" evidence="15">
    <location>
        <position position="360"/>
    </location>
    <ligand>
        <name>S-adenosyl-L-methionine</name>
        <dbReference type="ChEBI" id="CHEBI:59789"/>
        <label>1</label>
    </ligand>
</feature>
<keyword evidence="7 14" id="KW-0949">S-adenosyl-L-methionine</keyword>
<dbReference type="GO" id="GO:0004109">
    <property type="term" value="F:coproporphyrinogen oxidase activity"/>
    <property type="evidence" value="ECO:0007669"/>
    <property type="project" value="InterPro"/>
</dbReference>
<dbReference type="EMBL" id="CP043885">
    <property type="protein sequence ID" value="QOI44899.1"/>
    <property type="molecule type" value="Genomic_DNA"/>
</dbReference>
<accession>A0AAP9WIB1</accession>
<evidence type="ECO:0000313" key="18">
    <source>
        <dbReference type="EMBL" id="QOI44899.1"/>
    </source>
</evidence>
<comment type="cofactor">
    <cofactor evidence="14 16">
        <name>[4Fe-4S] cluster</name>
        <dbReference type="ChEBI" id="CHEBI:49883"/>
    </cofactor>
    <text evidence="14 16">Binds 1 [4Fe-4S] cluster. The cluster is coordinated with 3 cysteines and an exchangeable S-adenosyl-L-methionine.</text>
</comment>
<feature type="binding site" evidence="15">
    <location>
        <begin position="144"/>
        <end position="145"/>
    </location>
    <ligand>
        <name>S-adenosyl-L-methionine</name>
        <dbReference type="ChEBI" id="CHEBI:59789"/>
        <label>2</label>
    </ligand>
</feature>
<dbReference type="InterPro" id="IPR034505">
    <property type="entry name" value="Coproporphyrinogen-III_oxidase"/>
</dbReference>
<proteinExistence type="inferred from homology"/>
<dbReference type="GO" id="GO:0006782">
    <property type="term" value="P:protoporphyrinogen IX biosynthetic process"/>
    <property type="evidence" value="ECO:0007669"/>
    <property type="project" value="TreeGrafter"/>
</dbReference>
<dbReference type="GO" id="GO:0051989">
    <property type="term" value="F:coproporphyrinogen dehydrogenase activity"/>
    <property type="evidence" value="ECO:0007669"/>
    <property type="project" value="UniProtKB-EC"/>
</dbReference>
<evidence type="ECO:0000256" key="1">
    <source>
        <dbReference type="ARBA" id="ARBA00004496"/>
    </source>
</evidence>
<dbReference type="InterPro" id="IPR058240">
    <property type="entry name" value="rSAM_sf"/>
</dbReference>
<evidence type="ECO:0000313" key="19">
    <source>
        <dbReference type="Proteomes" id="UP000663124"/>
    </source>
</evidence>
<dbReference type="SFLD" id="SFLDG01065">
    <property type="entry name" value="anaerobic_coproporphyrinogen-I"/>
    <property type="match status" value="1"/>
</dbReference>
<dbReference type="Proteomes" id="UP000663124">
    <property type="component" value="Chromosome 2"/>
</dbReference>
<dbReference type="EC" id="1.3.98.3" evidence="14"/>
<dbReference type="SFLD" id="SFLDS00029">
    <property type="entry name" value="Radical_SAM"/>
    <property type="match status" value="1"/>
</dbReference>
<feature type="binding site" evidence="15">
    <location>
        <position position="240"/>
    </location>
    <ligand>
        <name>S-adenosyl-L-methionine</name>
        <dbReference type="ChEBI" id="CHEBI:59789"/>
        <label>2</label>
    </ligand>
</feature>
<evidence type="ECO:0000256" key="13">
    <source>
        <dbReference type="ARBA" id="ARBA00048321"/>
    </source>
</evidence>
<comment type="catalytic activity">
    <reaction evidence="13 14">
        <text>coproporphyrinogen III + 2 S-adenosyl-L-methionine = protoporphyrinogen IX + 2 5'-deoxyadenosine + 2 L-methionine + 2 CO2</text>
        <dbReference type="Rhea" id="RHEA:15425"/>
        <dbReference type="ChEBI" id="CHEBI:16526"/>
        <dbReference type="ChEBI" id="CHEBI:17319"/>
        <dbReference type="ChEBI" id="CHEBI:57307"/>
        <dbReference type="ChEBI" id="CHEBI:57309"/>
        <dbReference type="ChEBI" id="CHEBI:57844"/>
        <dbReference type="ChEBI" id="CHEBI:59789"/>
        <dbReference type="EC" id="1.3.98.3"/>
    </reaction>
</comment>
<evidence type="ECO:0000259" key="17">
    <source>
        <dbReference type="PROSITE" id="PS51918"/>
    </source>
</evidence>
<comment type="subcellular location">
    <subcellularLocation>
        <location evidence="1 14">Cytoplasm</location>
    </subcellularLocation>
</comment>
<gene>
    <name evidence="18" type="primary">hemN</name>
    <name evidence="18" type="ORF">Lepto782_22115</name>
</gene>
<dbReference type="SFLD" id="SFLDG01082">
    <property type="entry name" value="B12-binding_domain_containing"/>
    <property type="match status" value="1"/>
</dbReference>
<dbReference type="PIRSF" id="PIRSF000167">
    <property type="entry name" value="HemN"/>
    <property type="match status" value="1"/>
</dbReference>
<dbReference type="Pfam" id="PF04055">
    <property type="entry name" value="Radical_SAM"/>
    <property type="match status" value="1"/>
</dbReference>
<dbReference type="PANTHER" id="PTHR13932">
    <property type="entry name" value="COPROPORPHYRINIGEN III OXIDASE"/>
    <property type="match status" value="1"/>
</dbReference>
<evidence type="ECO:0000256" key="4">
    <source>
        <dbReference type="ARBA" id="ARBA00011245"/>
    </source>
</evidence>
<dbReference type="InterPro" id="IPR013785">
    <property type="entry name" value="Aldolase_TIM"/>
</dbReference>
<dbReference type="AlphaFoldDB" id="A0AAP9WIB1"/>
<keyword evidence="9 14" id="KW-0560">Oxidoreductase</keyword>
<keyword evidence="12 14" id="KW-0627">Porphyrin biosynthesis</keyword>
<dbReference type="CDD" id="cd01335">
    <property type="entry name" value="Radical_SAM"/>
    <property type="match status" value="1"/>
</dbReference>
<evidence type="ECO:0000256" key="3">
    <source>
        <dbReference type="ARBA" id="ARBA00005493"/>
    </source>
</evidence>
<keyword evidence="5 14" id="KW-0004">4Fe-4S</keyword>
<evidence type="ECO:0000256" key="5">
    <source>
        <dbReference type="ARBA" id="ARBA00022485"/>
    </source>
</evidence>
<feature type="binding site" evidence="15">
    <location>
        <position position="215"/>
    </location>
    <ligand>
        <name>S-adenosyl-L-methionine</name>
        <dbReference type="ChEBI" id="CHEBI:59789"/>
        <label>2</label>
    </ligand>
</feature>
<dbReference type="Gene3D" id="1.10.10.920">
    <property type="match status" value="1"/>
</dbReference>
<dbReference type="Gene3D" id="3.20.20.70">
    <property type="entry name" value="Aldolase class I"/>
    <property type="match status" value="1"/>
</dbReference>
<feature type="binding site" evidence="16">
    <location>
        <position position="90"/>
    </location>
    <ligand>
        <name>[4Fe-4S] cluster</name>
        <dbReference type="ChEBI" id="CHEBI:49883"/>
        <note>4Fe-4S-S-AdoMet</note>
    </ligand>
</feature>
<evidence type="ECO:0000256" key="15">
    <source>
        <dbReference type="PIRSR" id="PIRSR000167-1"/>
    </source>
</evidence>
<evidence type="ECO:0000256" key="9">
    <source>
        <dbReference type="ARBA" id="ARBA00023002"/>
    </source>
</evidence>
<dbReference type="InterPro" id="IPR006638">
    <property type="entry name" value="Elp3/MiaA/NifB-like_rSAM"/>
</dbReference>